<keyword evidence="4" id="KW-0010">Activator</keyword>
<dbReference type="SUPFAM" id="SSF53850">
    <property type="entry name" value="Periplasmic binding protein-like II"/>
    <property type="match status" value="1"/>
</dbReference>
<comment type="similarity">
    <text evidence="1">Belongs to the LysR transcriptional regulatory family.</text>
</comment>
<dbReference type="RefSeq" id="WP_169590423.1">
    <property type="nucleotide sequence ID" value="NZ_JABBGK010000002.1"/>
</dbReference>
<dbReference type="SUPFAM" id="SSF46785">
    <property type="entry name" value="Winged helix' DNA-binding domain"/>
    <property type="match status" value="1"/>
</dbReference>
<dbReference type="GO" id="GO:0003700">
    <property type="term" value="F:DNA-binding transcription factor activity"/>
    <property type="evidence" value="ECO:0007669"/>
    <property type="project" value="InterPro"/>
</dbReference>
<gene>
    <name evidence="10" type="ORF">HHL25_11340</name>
</gene>
<keyword evidence="11" id="KW-1185">Reference proteome</keyword>
<dbReference type="Pfam" id="PF03466">
    <property type="entry name" value="LysR_substrate"/>
    <property type="match status" value="1"/>
</dbReference>
<dbReference type="PANTHER" id="PTHR30346">
    <property type="entry name" value="TRANSCRIPTIONAL DUAL REGULATOR HCAR-RELATED"/>
    <property type="match status" value="1"/>
</dbReference>
<dbReference type="EMBL" id="JABBGK010000002">
    <property type="protein sequence ID" value="NML74719.1"/>
    <property type="molecule type" value="Genomic_DNA"/>
</dbReference>
<evidence type="ECO:0000256" key="1">
    <source>
        <dbReference type="ARBA" id="ARBA00009437"/>
    </source>
</evidence>
<organism evidence="10 11">
    <name type="scientific">Rhizobium terricola</name>
    <dbReference type="NCBI Taxonomy" id="2728849"/>
    <lineage>
        <taxon>Bacteria</taxon>
        <taxon>Pseudomonadati</taxon>
        <taxon>Pseudomonadota</taxon>
        <taxon>Alphaproteobacteria</taxon>
        <taxon>Hyphomicrobiales</taxon>
        <taxon>Rhizobiaceae</taxon>
        <taxon>Rhizobium/Agrobacterium group</taxon>
        <taxon>Rhizobium</taxon>
    </lineage>
</organism>
<dbReference type="Gene3D" id="1.10.10.10">
    <property type="entry name" value="Winged helix-like DNA-binding domain superfamily/Winged helix DNA-binding domain"/>
    <property type="match status" value="1"/>
</dbReference>
<dbReference type="PANTHER" id="PTHR30346:SF26">
    <property type="entry name" value="HYDROGEN PEROXIDE-INDUCIBLE GENES ACTIVATOR"/>
    <property type="match status" value="1"/>
</dbReference>
<evidence type="ECO:0000256" key="3">
    <source>
        <dbReference type="ARBA" id="ARBA00023125"/>
    </source>
</evidence>
<dbReference type="CDD" id="cd08411">
    <property type="entry name" value="PBP2_OxyR"/>
    <property type="match status" value="1"/>
</dbReference>
<dbReference type="PRINTS" id="PR00039">
    <property type="entry name" value="HTHLYSR"/>
</dbReference>
<evidence type="ECO:0000259" key="9">
    <source>
        <dbReference type="PROSITE" id="PS50931"/>
    </source>
</evidence>
<sequence>MISIRQLRYFEALATTLHFGRAAEMVHISQPALSAQIMEMEKHLGVRLVERTRSNTLLTAKGRELLVHVRAVLAGVDRLEEAARHSTGTLEGLLRLGIIPTVAPYLVPKLIPHLRREHPLIELELKEAITDRLLSDLGEGRLDAIIAALPIEADNVATRSLFIDRFYMATSSNDTEVLLSPLTETQVDPDRLLLLEEGHCLREQALSVCKAASRRSLVNFGATSMTTLLQMVSEDMGLTLIPEMAIETETARTSIRIVPFADPPPSREIGLIWRRSSPRRADMEALATAILASRQKTVNLAATAEPATEAARAEA</sequence>
<evidence type="ECO:0000256" key="7">
    <source>
        <dbReference type="ARBA" id="ARBA00067332"/>
    </source>
</evidence>
<keyword evidence="5" id="KW-0804">Transcription</keyword>
<proteinExistence type="inferred from homology"/>
<dbReference type="InterPro" id="IPR036388">
    <property type="entry name" value="WH-like_DNA-bd_sf"/>
</dbReference>
<dbReference type="PROSITE" id="PS50931">
    <property type="entry name" value="HTH_LYSR"/>
    <property type="match status" value="1"/>
</dbReference>
<comment type="function">
    <text evidence="6">Transcriptional regulator of the ttuABCDE tartrate utilization operon.</text>
</comment>
<dbReference type="GO" id="GO:0032993">
    <property type="term" value="C:protein-DNA complex"/>
    <property type="evidence" value="ECO:0007669"/>
    <property type="project" value="TreeGrafter"/>
</dbReference>
<dbReference type="FunFam" id="1.10.10.10:FF:000001">
    <property type="entry name" value="LysR family transcriptional regulator"/>
    <property type="match status" value="1"/>
</dbReference>
<dbReference type="InterPro" id="IPR005119">
    <property type="entry name" value="LysR_subst-bd"/>
</dbReference>
<evidence type="ECO:0000256" key="8">
    <source>
        <dbReference type="ARBA" id="ARBA00083243"/>
    </source>
</evidence>
<evidence type="ECO:0000313" key="11">
    <source>
        <dbReference type="Proteomes" id="UP000541470"/>
    </source>
</evidence>
<reference evidence="10 11" key="1">
    <citation type="submission" date="2020-04" db="EMBL/GenBank/DDBJ databases">
        <title>Rhizobium sp. S-51 isolated from soil.</title>
        <authorList>
            <person name="Dahal R.H."/>
        </authorList>
    </citation>
    <scope>NUCLEOTIDE SEQUENCE [LARGE SCALE GENOMIC DNA]</scope>
    <source>
        <strain evidence="10 11">S-51</strain>
    </source>
</reference>
<dbReference type="AlphaFoldDB" id="A0A7Y0AWD8"/>
<dbReference type="InterPro" id="IPR036390">
    <property type="entry name" value="WH_DNA-bd_sf"/>
</dbReference>
<dbReference type="GO" id="GO:0003677">
    <property type="term" value="F:DNA binding"/>
    <property type="evidence" value="ECO:0007669"/>
    <property type="project" value="UniProtKB-KW"/>
</dbReference>
<dbReference type="InterPro" id="IPR000847">
    <property type="entry name" value="LysR_HTH_N"/>
</dbReference>
<dbReference type="Proteomes" id="UP000541470">
    <property type="component" value="Unassembled WGS sequence"/>
</dbReference>
<dbReference type="Pfam" id="PF00126">
    <property type="entry name" value="HTH_1"/>
    <property type="match status" value="1"/>
</dbReference>
<evidence type="ECO:0000256" key="4">
    <source>
        <dbReference type="ARBA" id="ARBA00023159"/>
    </source>
</evidence>
<keyword evidence="2" id="KW-0805">Transcription regulation</keyword>
<accession>A0A7Y0AWD8</accession>
<evidence type="ECO:0000256" key="2">
    <source>
        <dbReference type="ARBA" id="ARBA00023015"/>
    </source>
</evidence>
<keyword evidence="3" id="KW-0238">DNA-binding</keyword>
<name>A0A7Y0AWD8_9HYPH</name>
<protein>
    <recommendedName>
        <fullName evidence="7">HTH-type transcriptional regulator TtuA</fullName>
    </recommendedName>
    <alternativeName>
        <fullName evidence="8">Tartrate utilization transcriptional regulator</fullName>
    </alternativeName>
</protein>
<feature type="domain" description="HTH lysR-type" evidence="9">
    <location>
        <begin position="2"/>
        <end position="59"/>
    </location>
</feature>
<evidence type="ECO:0000256" key="5">
    <source>
        <dbReference type="ARBA" id="ARBA00023163"/>
    </source>
</evidence>
<comment type="caution">
    <text evidence="10">The sequence shown here is derived from an EMBL/GenBank/DDBJ whole genome shotgun (WGS) entry which is preliminary data.</text>
</comment>
<dbReference type="Gene3D" id="3.40.190.10">
    <property type="entry name" value="Periplasmic binding protein-like II"/>
    <property type="match status" value="2"/>
</dbReference>
<evidence type="ECO:0000313" key="10">
    <source>
        <dbReference type="EMBL" id="NML74719.1"/>
    </source>
</evidence>
<evidence type="ECO:0000256" key="6">
    <source>
        <dbReference type="ARBA" id="ARBA00054626"/>
    </source>
</evidence>